<sequence>MRAAVLGSPVGHSLSPVLHGAAYAALGLHDWHYDAHECSEHQLAGFVAGLDDDWAGLSLTMPLKRVALEVADEVSPLVAATGAANTLVLRGGRRRAENTDVAGIVAALRGAGAGTGPAVVLGAGGTAQAALAALREIGATDVTVLVRSAARAGELRAAAERLGMAPALREDLSDPVRAARALAGAEVAISTLPGPAADALTGAGRGAVVLDVVYAPWPTPFAAAAAAAGARVVSGLEVLLHQAAAQVALMTGRPGPVGAMRVALEDAVAARA</sequence>
<dbReference type="Pfam" id="PF18317">
    <property type="entry name" value="SDH_C"/>
    <property type="match status" value="1"/>
</dbReference>
<dbReference type="Gene3D" id="3.40.50.720">
    <property type="entry name" value="NAD(P)-binding Rossmann-like Domain"/>
    <property type="match status" value="1"/>
</dbReference>
<dbReference type="PANTHER" id="PTHR21089">
    <property type="entry name" value="SHIKIMATE DEHYDROGENASE"/>
    <property type="match status" value="1"/>
</dbReference>
<dbReference type="CDD" id="cd01065">
    <property type="entry name" value="NAD_bind_Shikimate_DH"/>
    <property type="match status" value="1"/>
</dbReference>
<dbReference type="InterPro" id="IPR046346">
    <property type="entry name" value="Aminoacid_DH-like_N_sf"/>
</dbReference>
<reference evidence="5" key="1">
    <citation type="submission" date="2021-04" db="EMBL/GenBank/DDBJ databases">
        <title>Pseudonocardia sp. nov., isolated from sandy soil of mangrove forest.</title>
        <authorList>
            <person name="Zan Z."/>
            <person name="Huang R."/>
            <person name="Liu W."/>
        </authorList>
    </citation>
    <scope>NUCLEOTIDE SEQUENCE</scope>
    <source>
        <strain evidence="5">S2-4</strain>
    </source>
</reference>
<dbReference type="NCBIfam" id="NF001311">
    <property type="entry name" value="PRK00258.1-3"/>
    <property type="match status" value="1"/>
</dbReference>
<dbReference type="Pfam" id="PF08501">
    <property type="entry name" value="Shikimate_dh_N"/>
    <property type="match status" value="1"/>
</dbReference>
<dbReference type="EC" id="1.1.1.25" evidence="5"/>
<organism evidence="5 6">
    <name type="scientific">Pseudonocardia humida</name>
    <dbReference type="NCBI Taxonomy" id="2800819"/>
    <lineage>
        <taxon>Bacteria</taxon>
        <taxon>Bacillati</taxon>
        <taxon>Actinomycetota</taxon>
        <taxon>Actinomycetes</taxon>
        <taxon>Pseudonocardiales</taxon>
        <taxon>Pseudonocardiaceae</taxon>
        <taxon>Pseudonocardia</taxon>
    </lineage>
</organism>
<evidence type="ECO:0000259" key="3">
    <source>
        <dbReference type="Pfam" id="PF08501"/>
    </source>
</evidence>
<proteinExistence type="predicted"/>
<name>A0ABT1A434_9PSEU</name>
<evidence type="ECO:0000313" key="5">
    <source>
        <dbReference type="EMBL" id="MCO1657761.1"/>
    </source>
</evidence>
<gene>
    <name evidence="5" type="ORF">KDL28_22110</name>
</gene>
<evidence type="ECO:0000259" key="4">
    <source>
        <dbReference type="Pfam" id="PF18317"/>
    </source>
</evidence>
<accession>A0ABT1A434</accession>
<evidence type="ECO:0000256" key="1">
    <source>
        <dbReference type="ARBA" id="ARBA00004871"/>
    </source>
</evidence>
<dbReference type="Proteomes" id="UP001165283">
    <property type="component" value="Unassembled WGS sequence"/>
</dbReference>
<comment type="pathway">
    <text evidence="1">Metabolic intermediate biosynthesis; chorismate biosynthesis; chorismate from D-erythrose 4-phosphate and phosphoenolpyruvate: step 4/7.</text>
</comment>
<keyword evidence="5" id="KW-0560">Oxidoreductase</keyword>
<protein>
    <submittedName>
        <fullName evidence="5">Shikimate dehydrogenase</fullName>
        <ecNumber evidence="5">1.1.1.25</ecNumber>
    </submittedName>
</protein>
<dbReference type="GO" id="GO:0004764">
    <property type="term" value="F:shikimate 3-dehydrogenase (NADP+) activity"/>
    <property type="evidence" value="ECO:0007669"/>
    <property type="project" value="UniProtKB-EC"/>
</dbReference>
<dbReference type="SUPFAM" id="SSF53223">
    <property type="entry name" value="Aminoacid dehydrogenase-like, N-terminal domain"/>
    <property type="match status" value="1"/>
</dbReference>
<dbReference type="PANTHER" id="PTHR21089:SF1">
    <property type="entry name" value="BIFUNCTIONAL 3-DEHYDROQUINATE DEHYDRATASE_SHIKIMATE DEHYDROGENASE, CHLOROPLASTIC"/>
    <property type="match status" value="1"/>
</dbReference>
<dbReference type="InterPro" id="IPR041121">
    <property type="entry name" value="SDH_C"/>
</dbReference>
<dbReference type="EMBL" id="JAGSOV010000046">
    <property type="protein sequence ID" value="MCO1657761.1"/>
    <property type="molecule type" value="Genomic_DNA"/>
</dbReference>
<keyword evidence="2" id="KW-0057">Aromatic amino acid biosynthesis</keyword>
<dbReference type="InterPro" id="IPR013708">
    <property type="entry name" value="Shikimate_DH-bd_N"/>
</dbReference>
<comment type="caution">
    <text evidence="5">The sequence shown here is derived from an EMBL/GenBank/DDBJ whole genome shotgun (WGS) entry which is preliminary data.</text>
</comment>
<feature type="domain" description="Shikimate dehydrogenase substrate binding N-terminal" evidence="3">
    <location>
        <begin position="5"/>
        <end position="87"/>
    </location>
</feature>
<dbReference type="RefSeq" id="WP_252441408.1">
    <property type="nucleotide sequence ID" value="NZ_JAGSOV010000046.1"/>
</dbReference>
<keyword evidence="6" id="KW-1185">Reference proteome</keyword>
<dbReference type="InterPro" id="IPR036291">
    <property type="entry name" value="NAD(P)-bd_dom_sf"/>
</dbReference>
<dbReference type="InterPro" id="IPR022893">
    <property type="entry name" value="Shikimate_DH_fam"/>
</dbReference>
<dbReference type="SUPFAM" id="SSF51735">
    <property type="entry name" value="NAD(P)-binding Rossmann-fold domains"/>
    <property type="match status" value="1"/>
</dbReference>
<dbReference type="Gene3D" id="3.40.50.10860">
    <property type="entry name" value="Leucine Dehydrogenase, chain A, domain 1"/>
    <property type="match status" value="1"/>
</dbReference>
<feature type="domain" description="SDH C-terminal" evidence="4">
    <location>
        <begin position="235"/>
        <end position="264"/>
    </location>
</feature>
<evidence type="ECO:0000256" key="2">
    <source>
        <dbReference type="ARBA" id="ARBA00023141"/>
    </source>
</evidence>
<keyword evidence="2" id="KW-0028">Amino-acid biosynthesis</keyword>
<evidence type="ECO:0000313" key="6">
    <source>
        <dbReference type="Proteomes" id="UP001165283"/>
    </source>
</evidence>